<dbReference type="EMBL" id="LWLG01000006">
    <property type="protein sequence ID" value="OAQ20770.1"/>
    <property type="molecule type" value="Genomic_DNA"/>
</dbReference>
<dbReference type="AlphaFoldDB" id="A0A179D3W8"/>
<organism evidence="1 2">
    <name type="scientific">Thermosulfurimonas dismutans</name>
    <dbReference type="NCBI Taxonomy" id="999894"/>
    <lineage>
        <taxon>Bacteria</taxon>
        <taxon>Pseudomonadati</taxon>
        <taxon>Thermodesulfobacteriota</taxon>
        <taxon>Thermodesulfobacteria</taxon>
        <taxon>Thermodesulfobacteriales</taxon>
        <taxon>Thermodesulfobacteriaceae</taxon>
        <taxon>Thermosulfurimonas</taxon>
    </lineage>
</organism>
<protein>
    <submittedName>
        <fullName evidence="1">Uncharacterized protein</fullName>
    </submittedName>
</protein>
<accession>A0A179D3W8</accession>
<name>A0A179D3W8_9BACT</name>
<gene>
    <name evidence="1" type="ORF">TDIS_1059</name>
</gene>
<reference evidence="1 2" key="1">
    <citation type="submission" date="2016-04" db="EMBL/GenBank/DDBJ databases">
        <title>Genome analysis of Thermosulfurimonas dismutans, the first thermophilic sulfur-disproportionating bacterium of the phylum Thermodesulfobacteria.</title>
        <authorList>
            <person name="Mardanov A.V."/>
            <person name="Beletsky A.V."/>
            <person name="Kadnikov V.V."/>
            <person name="Slobodkin A.I."/>
            <person name="Ravin N.V."/>
        </authorList>
    </citation>
    <scope>NUCLEOTIDE SEQUENCE [LARGE SCALE GENOMIC DNA]</scope>
    <source>
        <strain evidence="1 2">S95</strain>
    </source>
</reference>
<sequence length="108" mass="12090">MKKHNPFPEELLEEIQNWENFTPKNLLTSIFNGLALAHRAIHLKKHPHDKGNGFYERTLQIGGSRAYPGLLGLTSSLFPQTDIQLYKVGLWGLFPFGTGSGLQVWGAS</sequence>
<evidence type="ECO:0000313" key="1">
    <source>
        <dbReference type="EMBL" id="OAQ20770.1"/>
    </source>
</evidence>
<comment type="caution">
    <text evidence="1">The sequence shown here is derived from an EMBL/GenBank/DDBJ whole genome shotgun (WGS) entry which is preliminary data.</text>
</comment>
<dbReference type="RefSeq" id="WP_153303778.1">
    <property type="nucleotide sequence ID" value="NZ_LWLG01000006.1"/>
</dbReference>
<keyword evidence="2" id="KW-1185">Reference proteome</keyword>
<evidence type="ECO:0000313" key="2">
    <source>
        <dbReference type="Proteomes" id="UP000078390"/>
    </source>
</evidence>
<dbReference type="Proteomes" id="UP000078390">
    <property type="component" value="Unassembled WGS sequence"/>
</dbReference>
<proteinExistence type="predicted"/>